<dbReference type="PANTHER" id="PTHR39952">
    <property type="entry name" value="FI02073P"/>
    <property type="match status" value="1"/>
</dbReference>
<comment type="caution">
    <text evidence="3">The sequence shown here is derived from an EMBL/GenBank/DDBJ whole genome shotgun (WGS) entry which is preliminary data.</text>
</comment>
<evidence type="ECO:0000313" key="3">
    <source>
        <dbReference type="EMBL" id="OTF73911.1"/>
    </source>
</evidence>
<proteinExistence type="predicted"/>
<feature type="transmembrane region" description="Helical" evidence="2">
    <location>
        <begin position="132"/>
        <end position="155"/>
    </location>
</feature>
<keyword evidence="2" id="KW-1133">Transmembrane helix</keyword>
<feature type="compositionally biased region" description="Low complexity" evidence="1">
    <location>
        <begin position="32"/>
        <end position="45"/>
    </location>
</feature>
<gene>
    <name evidence="3" type="ORF">BLA29_001576</name>
</gene>
<dbReference type="AlphaFoldDB" id="A0A1Y3AZG1"/>
<keyword evidence="2" id="KW-0472">Membrane</keyword>
<reference evidence="3 4" key="1">
    <citation type="submission" date="2017-03" db="EMBL/GenBank/DDBJ databases">
        <title>Genome Survey of Euroglyphus maynei.</title>
        <authorList>
            <person name="Arlian L.G."/>
            <person name="Morgan M.S."/>
            <person name="Rider S.D."/>
        </authorList>
    </citation>
    <scope>NUCLEOTIDE SEQUENCE [LARGE SCALE GENOMIC DNA]</scope>
    <source>
        <strain evidence="3">Arlian Lab</strain>
        <tissue evidence="3">Whole body</tissue>
    </source>
</reference>
<organism evidence="3 4">
    <name type="scientific">Euroglyphus maynei</name>
    <name type="common">Mayne's house dust mite</name>
    <dbReference type="NCBI Taxonomy" id="6958"/>
    <lineage>
        <taxon>Eukaryota</taxon>
        <taxon>Metazoa</taxon>
        <taxon>Ecdysozoa</taxon>
        <taxon>Arthropoda</taxon>
        <taxon>Chelicerata</taxon>
        <taxon>Arachnida</taxon>
        <taxon>Acari</taxon>
        <taxon>Acariformes</taxon>
        <taxon>Sarcoptiformes</taxon>
        <taxon>Astigmata</taxon>
        <taxon>Psoroptidia</taxon>
        <taxon>Analgoidea</taxon>
        <taxon>Pyroglyphidae</taxon>
        <taxon>Pyroglyphinae</taxon>
        <taxon>Euroglyphus</taxon>
    </lineage>
</organism>
<evidence type="ECO:0000313" key="4">
    <source>
        <dbReference type="Proteomes" id="UP000194236"/>
    </source>
</evidence>
<evidence type="ECO:0000256" key="1">
    <source>
        <dbReference type="SAM" id="MobiDB-lite"/>
    </source>
</evidence>
<feature type="transmembrane region" description="Helical" evidence="2">
    <location>
        <begin position="58"/>
        <end position="86"/>
    </location>
</feature>
<feature type="region of interest" description="Disordered" evidence="1">
    <location>
        <begin position="23"/>
        <end position="45"/>
    </location>
</feature>
<name>A0A1Y3AZG1_EURMA</name>
<feature type="transmembrane region" description="Helical" evidence="2">
    <location>
        <begin position="101"/>
        <end position="120"/>
    </location>
</feature>
<keyword evidence="2" id="KW-0812">Transmembrane</keyword>
<accession>A0A1Y3AZG1</accession>
<protein>
    <submittedName>
        <fullName evidence="3">Uncharacterized protein</fullName>
    </submittedName>
</protein>
<dbReference type="EMBL" id="MUJZ01049498">
    <property type="protein sequence ID" value="OTF73911.1"/>
    <property type="molecule type" value="Genomic_DNA"/>
</dbReference>
<sequence>MSKSSSSTTVSSTTRTITTTMKKSNLADQSKKLSSSSSTTQLTPSPSSWRHFFYILGIYRYVLFCLLFGCMSLIIGVAFFLLAILFRSNTTSIHLIESVPLYMPSLILFCNGLSLVAFMNKNTRRMYLLKSVCGLYLLAALLMIIIAITTSAIHLPRLHSHRECAYNVRIRACTCVLSHSQQPIDIHDDGDEDIPFIFQTFYHRRNHEL</sequence>
<dbReference type="Proteomes" id="UP000194236">
    <property type="component" value="Unassembled WGS sequence"/>
</dbReference>
<dbReference type="OrthoDB" id="8194427at2759"/>
<evidence type="ECO:0000256" key="2">
    <source>
        <dbReference type="SAM" id="Phobius"/>
    </source>
</evidence>
<keyword evidence="4" id="KW-1185">Reference proteome</keyword>
<dbReference type="PANTHER" id="PTHR39952:SF1">
    <property type="match status" value="1"/>
</dbReference>